<sequence>MSFIIIIRLSSAIWNTISDCDEVYNYWEPAHYLVYNKGFQTWEYSPFYAIRSYFYIILHTLPIRLVNTLVTENKIIQFYVVRIVLALACSSCEIYFYKGVSKQFGINTNRITQWFSLFSAGMFVATPAFLPSSFSMYLTFLSMGAWFNGNIKVAILATAASAIIGWPFVGVLGLPIALDIIIRQKKLLVFIGWSLISLIVFLVPMVIIDSQYYGKLVIAPLNIVLYNVFSPHGPDLYGVEPVSYYVINGFLNFNVVFLAALVSLPVVVSIHFIIYYFMIQLISVSEIPVPLALSPMYLWLLIFFSTPHKEERFLFPIYPFFALAGALCVDQIQVRLFLSIRYSSLRLYCSIFSKGSGMKYSEYSNWIPLSIGCVFTLLSAFRILALYQGYHGSMDIYMQLNRISKDNKIHTMSFNKVVNICVGKEWYRFPSSFFLPDKNWHLRFLKSDFGGQLPKEYDSSINGTKIIPTDMNDMNLEEESRYFDVKKCHYIIDLDLSSVSPDHQYTGSYHWKTLLSIPFLDSTRSHRFFRAFYIPNLSRKYCTYVDYNLLQFTKLSKLSH</sequence>
<organism evidence="11 12">
    <name type="scientific">Lottia gigantea</name>
    <name type="common">Giant owl limpet</name>
    <dbReference type="NCBI Taxonomy" id="225164"/>
    <lineage>
        <taxon>Eukaryota</taxon>
        <taxon>Metazoa</taxon>
        <taxon>Spiralia</taxon>
        <taxon>Lophotrochozoa</taxon>
        <taxon>Mollusca</taxon>
        <taxon>Gastropoda</taxon>
        <taxon>Patellogastropoda</taxon>
        <taxon>Lottioidea</taxon>
        <taxon>Lottiidae</taxon>
        <taxon>Lottia</taxon>
    </lineage>
</organism>
<evidence type="ECO:0000256" key="1">
    <source>
        <dbReference type="ARBA" id="ARBA00004477"/>
    </source>
</evidence>
<evidence type="ECO:0000313" key="12">
    <source>
        <dbReference type="Proteomes" id="UP000030746"/>
    </source>
</evidence>
<dbReference type="OMA" id="PRDMHAK"/>
<keyword evidence="7 10" id="KW-0256">Endoplasmic reticulum</keyword>
<evidence type="ECO:0000256" key="9">
    <source>
        <dbReference type="ARBA" id="ARBA00023136"/>
    </source>
</evidence>
<evidence type="ECO:0000256" key="6">
    <source>
        <dbReference type="ARBA" id="ARBA00022692"/>
    </source>
</evidence>
<dbReference type="STRING" id="225164.V4CAC4"/>
<dbReference type="EC" id="2.4.1.-" evidence="10"/>
<keyword evidence="6 10" id="KW-0812">Transmembrane</keyword>
<dbReference type="Proteomes" id="UP000030746">
    <property type="component" value="Unassembled WGS sequence"/>
</dbReference>
<evidence type="ECO:0000256" key="10">
    <source>
        <dbReference type="RuleBase" id="RU363075"/>
    </source>
</evidence>
<feature type="transmembrane region" description="Helical" evidence="10">
    <location>
        <begin position="317"/>
        <end position="338"/>
    </location>
</feature>
<keyword evidence="9 10" id="KW-0472">Membrane</keyword>
<keyword evidence="5" id="KW-0808">Transferase</keyword>
<dbReference type="OrthoDB" id="497541at2759"/>
<dbReference type="GO" id="GO:0006487">
    <property type="term" value="P:protein N-linked glycosylation"/>
    <property type="evidence" value="ECO:0007669"/>
    <property type="project" value="TreeGrafter"/>
</dbReference>
<evidence type="ECO:0000256" key="7">
    <source>
        <dbReference type="ARBA" id="ARBA00022824"/>
    </source>
</evidence>
<evidence type="ECO:0000256" key="2">
    <source>
        <dbReference type="ARBA" id="ARBA00004922"/>
    </source>
</evidence>
<comment type="subcellular location">
    <subcellularLocation>
        <location evidence="1 10">Endoplasmic reticulum membrane</location>
        <topology evidence="1 10">Multi-pass membrane protein</topology>
    </subcellularLocation>
</comment>
<accession>V4CAC4</accession>
<dbReference type="RefSeq" id="XP_009050391.1">
    <property type="nucleotide sequence ID" value="XM_009052143.1"/>
</dbReference>
<feature type="transmembrane region" description="Helical" evidence="10">
    <location>
        <begin position="366"/>
        <end position="387"/>
    </location>
</feature>
<feature type="transmembrane region" description="Helical" evidence="10">
    <location>
        <begin position="117"/>
        <end position="147"/>
    </location>
</feature>
<feature type="transmembrane region" description="Helical" evidence="10">
    <location>
        <begin position="153"/>
        <end position="175"/>
    </location>
</feature>
<gene>
    <name evidence="11" type="ORF">LOTGIDRAFT_114104</name>
</gene>
<dbReference type="CTD" id="20231047"/>
<dbReference type="GeneID" id="20231047"/>
<feature type="transmembrane region" description="Helical" evidence="10">
    <location>
        <begin position="52"/>
        <end position="70"/>
    </location>
</feature>
<dbReference type="EMBL" id="KB201205">
    <property type="protein sequence ID" value="ESO98754.1"/>
    <property type="molecule type" value="Genomic_DNA"/>
</dbReference>
<comment type="similarity">
    <text evidence="3 10">Belongs to the glycosyltransferase 22 family.</text>
</comment>
<dbReference type="AlphaFoldDB" id="V4CAC4"/>
<name>V4CAC4_LOTGI</name>
<dbReference type="GO" id="GO:0000026">
    <property type="term" value="F:alpha-1,2-mannosyltransferase activity"/>
    <property type="evidence" value="ECO:0007669"/>
    <property type="project" value="TreeGrafter"/>
</dbReference>
<dbReference type="PANTHER" id="PTHR22760:SF2">
    <property type="entry name" value="ALPHA-1,2-MANNOSYLTRANSFERASE ALG9"/>
    <property type="match status" value="1"/>
</dbReference>
<evidence type="ECO:0000313" key="11">
    <source>
        <dbReference type="EMBL" id="ESO98754.1"/>
    </source>
</evidence>
<dbReference type="HOGENOM" id="CLU_018152_1_1_1"/>
<keyword evidence="12" id="KW-1185">Reference proteome</keyword>
<feature type="transmembrane region" description="Helical" evidence="10">
    <location>
        <begin position="187"/>
        <end position="206"/>
    </location>
</feature>
<dbReference type="InterPro" id="IPR005599">
    <property type="entry name" value="GPI_mannosylTrfase"/>
</dbReference>
<proteinExistence type="inferred from homology"/>
<keyword evidence="4 10" id="KW-0328">Glycosyltransferase</keyword>
<evidence type="ECO:0000256" key="8">
    <source>
        <dbReference type="ARBA" id="ARBA00022989"/>
    </source>
</evidence>
<dbReference type="UniPathway" id="UPA00378"/>
<protein>
    <recommendedName>
        <fullName evidence="10">Mannosyltransferase</fullName>
        <ecNumber evidence="10">2.4.1.-</ecNumber>
    </recommendedName>
</protein>
<evidence type="ECO:0000256" key="4">
    <source>
        <dbReference type="ARBA" id="ARBA00022676"/>
    </source>
</evidence>
<evidence type="ECO:0000256" key="5">
    <source>
        <dbReference type="ARBA" id="ARBA00022679"/>
    </source>
</evidence>
<feature type="transmembrane region" description="Helical" evidence="10">
    <location>
        <begin position="287"/>
        <end position="305"/>
    </location>
</feature>
<dbReference type="KEGG" id="lgi:LOTGIDRAFT_114104"/>
<evidence type="ECO:0000256" key="3">
    <source>
        <dbReference type="ARBA" id="ARBA00007063"/>
    </source>
</evidence>
<feature type="transmembrane region" description="Helical" evidence="10">
    <location>
        <begin position="76"/>
        <end position="96"/>
    </location>
</feature>
<comment type="pathway">
    <text evidence="2">Protein modification; protein glycosylation.</text>
</comment>
<keyword evidence="8 10" id="KW-1133">Transmembrane helix</keyword>
<dbReference type="PANTHER" id="PTHR22760">
    <property type="entry name" value="GLYCOSYLTRANSFERASE"/>
    <property type="match status" value="1"/>
</dbReference>
<dbReference type="Pfam" id="PF03901">
    <property type="entry name" value="Glyco_transf_22"/>
    <property type="match status" value="1"/>
</dbReference>
<feature type="transmembrane region" description="Helical" evidence="10">
    <location>
        <begin position="250"/>
        <end position="275"/>
    </location>
</feature>
<dbReference type="GO" id="GO:0005789">
    <property type="term" value="C:endoplasmic reticulum membrane"/>
    <property type="evidence" value="ECO:0007669"/>
    <property type="project" value="UniProtKB-SubCell"/>
</dbReference>
<reference evidence="11 12" key="1">
    <citation type="journal article" date="2013" name="Nature">
        <title>Insights into bilaterian evolution from three spiralian genomes.</title>
        <authorList>
            <person name="Simakov O."/>
            <person name="Marletaz F."/>
            <person name="Cho S.J."/>
            <person name="Edsinger-Gonzales E."/>
            <person name="Havlak P."/>
            <person name="Hellsten U."/>
            <person name="Kuo D.H."/>
            <person name="Larsson T."/>
            <person name="Lv J."/>
            <person name="Arendt D."/>
            <person name="Savage R."/>
            <person name="Osoegawa K."/>
            <person name="de Jong P."/>
            <person name="Grimwood J."/>
            <person name="Chapman J.A."/>
            <person name="Shapiro H."/>
            <person name="Aerts A."/>
            <person name="Otillar R.P."/>
            <person name="Terry A.Y."/>
            <person name="Boore J.L."/>
            <person name="Grigoriev I.V."/>
            <person name="Lindberg D.R."/>
            <person name="Seaver E.C."/>
            <person name="Weisblat D.A."/>
            <person name="Putnam N.H."/>
            <person name="Rokhsar D.S."/>
        </authorList>
    </citation>
    <scope>NUCLEOTIDE SEQUENCE [LARGE SCALE GENOMIC DNA]</scope>
</reference>